<accession>A0ABY4ER19</accession>
<evidence type="ECO:0000313" key="2">
    <source>
        <dbReference type="Proteomes" id="UP000831787"/>
    </source>
</evidence>
<evidence type="ECO:0000313" key="1">
    <source>
        <dbReference type="EMBL" id="UOQ46531.1"/>
    </source>
</evidence>
<dbReference type="RefSeq" id="WP_244713927.1">
    <property type="nucleotide sequence ID" value="NZ_CP095073.1"/>
</dbReference>
<dbReference type="InterPro" id="IPR005358">
    <property type="entry name" value="Puta_zinc/iron-chelating_dom"/>
</dbReference>
<dbReference type="EMBL" id="CP095073">
    <property type="protein sequence ID" value="UOQ46531.1"/>
    <property type="molecule type" value="Genomic_DNA"/>
</dbReference>
<reference evidence="1 2" key="1">
    <citation type="submission" date="2022-04" db="EMBL/GenBank/DDBJ databases">
        <title>Halobacillus sp. isolated from saltern.</title>
        <authorList>
            <person name="Won M."/>
            <person name="Lee C.-M."/>
            <person name="Woen H.-Y."/>
            <person name="Kwon S.-W."/>
        </authorList>
    </citation>
    <scope>NUCLEOTIDE SEQUENCE [LARGE SCALE GENOMIC DNA]</scope>
    <source>
        <strain evidence="1 2">SSBR10-3</strain>
    </source>
</reference>
<gene>
    <name evidence="1" type="ORF">MUN89_18555</name>
</gene>
<protein>
    <submittedName>
        <fullName evidence="1">YkgJ family cysteine cluster protein</fullName>
    </submittedName>
</protein>
<name>A0ABY4ER19_9BACI</name>
<dbReference type="Proteomes" id="UP000831787">
    <property type="component" value="Chromosome"/>
</dbReference>
<keyword evidence="2" id="KW-1185">Reference proteome</keyword>
<proteinExistence type="predicted"/>
<dbReference type="Pfam" id="PF03692">
    <property type="entry name" value="CxxCxxCC"/>
    <property type="match status" value="1"/>
</dbReference>
<sequence>MNQFLKHETILKRCKKINQSYEIDPHFFDGIVDDLLDSELGTEDVILEGFQKLLGEVDHEIGRMEHFSDLQPNCFKGCAFCCYFPIVISRMEAKMMFTSIERMPSERKEAIYRHWEAYYEKHKHKLAEGMSMDVQSPETKLAYKQLNLPCPMLDPENQLCMAYEIRPVPCRTYLNYSDPLVCAENHLPMEPFSYEFLYDFYFSAMNELLQALYENGEELSVNYPEDAWKYDYLPAWVAQWREGTLDEL</sequence>
<organism evidence="1 2">
    <name type="scientific">Halobacillus salinarum</name>
    <dbReference type="NCBI Taxonomy" id="2932257"/>
    <lineage>
        <taxon>Bacteria</taxon>
        <taxon>Bacillati</taxon>
        <taxon>Bacillota</taxon>
        <taxon>Bacilli</taxon>
        <taxon>Bacillales</taxon>
        <taxon>Bacillaceae</taxon>
        <taxon>Halobacillus</taxon>
    </lineage>
</organism>